<dbReference type="InterPro" id="IPR047655">
    <property type="entry name" value="Transpos_IS630-like"/>
</dbReference>
<evidence type="ECO:0000313" key="3">
    <source>
        <dbReference type="Proteomes" id="UP000281431"/>
    </source>
</evidence>
<keyword evidence="3" id="KW-1185">Reference proteome</keyword>
<accession>A0A3N6LYI2</accession>
<proteinExistence type="predicted"/>
<feature type="region of interest" description="Disordered" evidence="1">
    <location>
        <begin position="181"/>
        <end position="203"/>
    </location>
</feature>
<dbReference type="Pfam" id="PF13565">
    <property type="entry name" value="HTH_32"/>
    <property type="match status" value="1"/>
</dbReference>
<dbReference type="Proteomes" id="UP000281431">
    <property type="component" value="Unassembled WGS sequence"/>
</dbReference>
<sequence length="203" mass="22988">VISATDEYVASVFSVMAEVRRFEVVEHLSNTELNQAIEEAQKADETRLVRRLCFVKNLYDGKTQQQAGEAVGVSQPTSSRWARAWNDGGVEGLRPRFGGGRPPKLTPVQWADICTTLEEGQPWTPREIHALIEDRYDVTYHPTHLARKLRESGMHYAKPRPMDPRSPADAEEILAERLIEALGEENRDSSEKEDDPVVLGFFR</sequence>
<name>A0A3N6LYI2_NATCH</name>
<evidence type="ECO:0000313" key="2">
    <source>
        <dbReference type="EMBL" id="RQG94147.1"/>
    </source>
</evidence>
<comment type="caution">
    <text evidence="2">The sequence shown here is derived from an EMBL/GenBank/DDBJ whole genome shotgun (WGS) entry which is preliminary data.</text>
</comment>
<protein>
    <submittedName>
        <fullName evidence="2">IS630 family transposase</fullName>
    </submittedName>
</protein>
<feature type="non-terminal residue" evidence="2">
    <location>
        <position position="1"/>
    </location>
</feature>
<dbReference type="EMBL" id="REFZ01000060">
    <property type="protein sequence ID" value="RQG94147.1"/>
    <property type="molecule type" value="Genomic_DNA"/>
</dbReference>
<evidence type="ECO:0000256" key="1">
    <source>
        <dbReference type="SAM" id="MobiDB-lite"/>
    </source>
</evidence>
<reference evidence="2 3" key="1">
    <citation type="submission" date="2018-10" db="EMBL/GenBank/DDBJ databases">
        <title>Natrarchaeobius chitinivorans gen. nov., sp. nov., and Natrarchaeobius haloalkaliphilus sp. nov., alkaliphilic, chitin-utilizing haloarchaea from hypersaline alkaline lakes.</title>
        <authorList>
            <person name="Sorokin D.Y."/>
            <person name="Elcheninov A.G."/>
            <person name="Kostrikina N.A."/>
            <person name="Bale N.J."/>
            <person name="Sinninghe Damste J.S."/>
            <person name="Khijniak T.V."/>
            <person name="Kublanov I.V."/>
            <person name="Toshchakov S.V."/>
        </authorList>
    </citation>
    <scope>NUCLEOTIDE SEQUENCE [LARGE SCALE GENOMIC DNA]</scope>
    <source>
        <strain evidence="2 3">AArcht7</strain>
    </source>
</reference>
<dbReference type="NCBIfam" id="NF033545">
    <property type="entry name" value="transpos_IS630"/>
    <property type="match status" value="1"/>
</dbReference>
<gene>
    <name evidence="2" type="ORF">EA472_22375</name>
</gene>
<feature type="compositionally biased region" description="Basic and acidic residues" evidence="1">
    <location>
        <begin position="181"/>
        <end position="190"/>
    </location>
</feature>
<dbReference type="AlphaFoldDB" id="A0A3N6LYI2"/>
<dbReference type="SUPFAM" id="SSF46689">
    <property type="entry name" value="Homeodomain-like"/>
    <property type="match status" value="1"/>
</dbReference>
<dbReference type="OrthoDB" id="275568at2157"/>
<organism evidence="2 3">
    <name type="scientific">Natrarchaeobius chitinivorans</name>
    <dbReference type="NCBI Taxonomy" id="1679083"/>
    <lineage>
        <taxon>Archaea</taxon>
        <taxon>Methanobacteriati</taxon>
        <taxon>Methanobacteriota</taxon>
        <taxon>Stenosarchaea group</taxon>
        <taxon>Halobacteria</taxon>
        <taxon>Halobacteriales</taxon>
        <taxon>Natrialbaceae</taxon>
        <taxon>Natrarchaeobius</taxon>
    </lineage>
</organism>
<dbReference type="InterPro" id="IPR009057">
    <property type="entry name" value="Homeodomain-like_sf"/>
</dbReference>